<dbReference type="InterPro" id="IPR006439">
    <property type="entry name" value="HAD-SF_hydro_IA"/>
</dbReference>
<comment type="similarity">
    <text evidence="2">Belongs to the HAD-like hydrolase superfamily. CbbY/CbbZ/Gph/YieH family.</text>
</comment>
<dbReference type="NCBIfam" id="TIGR01509">
    <property type="entry name" value="HAD-SF-IA-v3"/>
    <property type="match status" value="1"/>
</dbReference>
<evidence type="ECO:0000313" key="13">
    <source>
        <dbReference type="EMBL" id="NXQ43993.1"/>
    </source>
</evidence>
<comment type="function">
    <text evidence="7">Dephosphorylates pseudouridine 5'-phosphate, a potential intermediate in rRNA degradation. Pseudouridine is then excreted intact in urine.</text>
</comment>
<dbReference type="GO" id="GO:1990738">
    <property type="term" value="F:pseudouridine 5'-phosphatase activity"/>
    <property type="evidence" value="ECO:0007669"/>
    <property type="project" value="UniProtKB-EC"/>
</dbReference>
<evidence type="ECO:0000313" key="14">
    <source>
        <dbReference type="Proteomes" id="UP000519684"/>
    </source>
</evidence>
<feature type="non-terminal residue" evidence="13">
    <location>
        <position position="1"/>
    </location>
</feature>
<sequence length="207" mass="23313">DTERLYSQVYEEICGRFGKTYTWGVKSLVLGRQAPEAAEFIRNALDLPITKEEFLMESKMKLEKIFHTAELMPGVSKLIHHLHKHKIPIAVASSSSEASYQIKTTRHKDIFGLFHHVVLGDDPELKRGKPYPDPFLLCAKRFNPPVPPEKCLVFEDSPQGVKGALAAGMQAVLIPDENLNPDLKKEATLLLKSMEDFQPELFGLPAY</sequence>
<dbReference type="InterPro" id="IPR023214">
    <property type="entry name" value="HAD_sf"/>
</dbReference>
<comment type="catalytic activity">
    <reaction evidence="6">
        <text>psi-UMP + H2O = pseudouridine + phosphate</text>
        <dbReference type="Rhea" id="RHEA:10944"/>
        <dbReference type="ChEBI" id="CHEBI:15377"/>
        <dbReference type="ChEBI" id="CHEBI:17802"/>
        <dbReference type="ChEBI" id="CHEBI:43474"/>
        <dbReference type="ChEBI" id="CHEBI:58380"/>
        <dbReference type="EC" id="3.1.3.96"/>
    </reaction>
</comment>
<dbReference type="Gene3D" id="1.10.150.240">
    <property type="entry name" value="Putative phosphatase, domain 2"/>
    <property type="match status" value="1"/>
</dbReference>
<accession>A0A7L2D2V0</accession>
<organism evidence="13 14">
    <name type="scientific">Catharus fuscescens</name>
    <name type="common">Veery</name>
    <name type="synonym">Turdus fuscescens</name>
    <dbReference type="NCBI Taxonomy" id="159581"/>
    <lineage>
        <taxon>Eukaryota</taxon>
        <taxon>Metazoa</taxon>
        <taxon>Chordata</taxon>
        <taxon>Craniata</taxon>
        <taxon>Vertebrata</taxon>
        <taxon>Euteleostomi</taxon>
        <taxon>Archelosauria</taxon>
        <taxon>Archosauria</taxon>
        <taxon>Dinosauria</taxon>
        <taxon>Saurischia</taxon>
        <taxon>Theropoda</taxon>
        <taxon>Coelurosauria</taxon>
        <taxon>Aves</taxon>
        <taxon>Neognathae</taxon>
        <taxon>Neoaves</taxon>
        <taxon>Telluraves</taxon>
        <taxon>Australaves</taxon>
        <taxon>Passeriformes</taxon>
        <taxon>Turdidae</taxon>
        <taxon>Catharus</taxon>
    </lineage>
</organism>
<keyword evidence="5" id="KW-0460">Magnesium</keyword>
<evidence type="ECO:0000256" key="1">
    <source>
        <dbReference type="ARBA" id="ARBA00001946"/>
    </source>
</evidence>
<evidence type="ECO:0000256" key="2">
    <source>
        <dbReference type="ARBA" id="ARBA00006171"/>
    </source>
</evidence>
<dbReference type="EC" id="3.1.3.96" evidence="8"/>
<dbReference type="InterPro" id="IPR023198">
    <property type="entry name" value="PGP-like_dom2"/>
</dbReference>
<dbReference type="SUPFAM" id="SSF56784">
    <property type="entry name" value="HAD-like"/>
    <property type="match status" value="1"/>
</dbReference>
<gene>
    <name evidence="13" type="primary">Pudp</name>
    <name evidence="13" type="ORF">CATFUS_R02909</name>
</gene>
<evidence type="ECO:0000256" key="11">
    <source>
        <dbReference type="ARBA" id="ARBA00075873"/>
    </source>
</evidence>
<evidence type="ECO:0000256" key="10">
    <source>
        <dbReference type="ARBA" id="ARBA00075025"/>
    </source>
</evidence>
<comment type="caution">
    <text evidence="13">The sequence shown here is derived from an EMBL/GenBank/DDBJ whole genome shotgun (WGS) entry which is preliminary data.</text>
</comment>
<evidence type="ECO:0000256" key="4">
    <source>
        <dbReference type="ARBA" id="ARBA00022801"/>
    </source>
</evidence>
<evidence type="ECO:0000256" key="6">
    <source>
        <dbReference type="ARBA" id="ARBA00052504"/>
    </source>
</evidence>
<proteinExistence type="inferred from homology"/>
<protein>
    <recommendedName>
        <fullName evidence="9">Pseudouridine-5'-phosphatase</fullName>
        <ecNumber evidence="8">3.1.3.96</ecNumber>
    </recommendedName>
    <alternativeName>
        <fullName evidence="10">Haloacid dehalogenase-like hydrolase domain-containing protein 1</fullName>
    </alternativeName>
    <alternativeName>
        <fullName evidence="11">Haloacid dehalogenase-like hydrolase domain-containing protein 1A</fullName>
    </alternativeName>
    <alternativeName>
        <fullName evidence="12">Pseudouridine-5'-monophosphatase</fullName>
    </alternativeName>
</protein>
<dbReference type="FunFam" id="3.40.50.1000:FF:000055">
    <property type="entry name" value="Haloacid dehalogenase-like hydrolase family protein"/>
    <property type="match status" value="1"/>
</dbReference>
<evidence type="ECO:0000256" key="12">
    <source>
        <dbReference type="ARBA" id="ARBA00083904"/>
    </source>
</evidence>
<dbReference type="Gene3D" id="3.40.50.1000">
    <property type="entry name" value="HAD superfamily/HAD-like"/>
    <property type="match status" value="1"/>
</dbReference>
<dbReference type="InterPro" id="IPR036412">
    <property type="entry name" value="HAD-like_sf"/>
</dbReference>
<keyword evidence="4" id="KW-0378">Hydrolase</keyword>
<evidence type="ECO:0000256" key="3">
    <source>
        <dbReference type="ARBA" id="ARBA00022723"/>
    </source>
</evidence>
<evidence type="ECO:0000256" key="9">
    <source>
        <dbReference type="ARBA" id="ARBA00070517"/>
    </source>
</evidence>
<evidence type="ECO:0000256" key="8">
    <source>
        <dbReference type="ARBA" id="ARBA00066578"/>
    </source>
</evidence>
<dbReference type="Proteomes" id="UP000519684">
    <property type="component" value="Unassembled WGS sequence"/>
</dbReference>
<dbReference type="PANTHER" id="PTHR18901:SF38">
    <property type="entry name" value="PSEUDOURIDINE-5'-PHOSPHATASE"/>
    <property type="match status" value="1"/>
</dbReference>
<feature type="non-terminal residue" evidence="13">
    <location>
        <position position="207"/>
    </location>
</feature>
<evidence type="ECO:0000256" key="7">
    <source>
        <dbReference type="ARBA" id="ARBA00056605"/>
    </source>
</evidence>
<keyword evidence="14" id="KW-1185">Reference proteome</keyword>
<dbReference type="FunFam" id="1.10.150.240:FF:000001">
    <property type="entry name" value="Haloacid dehalogenase-like hydrolase domain"/>
    <property type="match status" value="1"/>
</dbReference>
<name>A0A7L2D2V0_CATFU</name>
<comment type="cofactor">
    <cofactor evidence="1">
        <name>Mg(2+)</name>
        <dbReference type="ChEBI" id="CHEBI:18420"/>
    </cofactor>
</comment>
<dbReference type="GO" id="GO:0046872">
    <property type="term" value="F:metal ion binding"/>
    <property type="evidence" value="ECO:0007669"/>
    <property type="project" value="UniProtKB-KW"/>
</dbReference>
<dbReference type="Pfam" id="PF00702">
    <property type="entry name" value="Hydrolase"/>
    <property type="match status" value="1"/>
</dbReference>
<reference evidence="13 14" key="1">
    <citation type="submission" date="2019-09" db="EMBL/GenBank/DDBJ databases">
        <title>Bird 10,000 Genomes (B10K) Project - Family phase.</title>
        <authorList>
            <person name="Zhang G."/>
        </authorList>
    </citation>
    <scope>NUCLEOTIDE SEQUENCE [LARGE SCALE GENOMIC DNA]</scope>
    <source>
        <strain evidence="13">B10K-DU-001-17</strain>
        <tissue evidence="13">Muscle</tissue>
    </source>
</reference>
<keyword evidence="3" id="KW-0479">Metal-binding</keyword>
<dbReference type="AlphaFoldDB" id="A0A7L2D2V0"/>
<dbReference type="PANTHER" id="PTHR18901">
    <property type="entry name" value="2-DEOXYGLUCOSE-6-PHOSPHATE PHOSPHATASE 2"/>
    <property type="match status" value="1"/>
</dbReference>
<evidence type="ECO:0000256" key="5">
    <source>
        <dbReference type="ARBA" id="ARBA00022842"/>
    </source>
</evidence>
<dbReference type="EMBL" id="VWYD01015027">
    <property type="protein sequence ID" value="NXQ43993.1"/>
    <property type="molecule type" value="Genomic_DNA"/>
</dbReference>